<protein>
    <recommendedName>
        <fullName evidence="1">2EXR domain-containing protein</fullName>
    </recommendedName>
</protein>
<dbReference type="EMBL" id="JAAQPE010000757">
    <property type="protein sequence ID" value="KAF5656385.1"/>
    <property type="molecule type" value="Genomic_DNA"/>
</dbReference>
<organism evidence="2 3">
    <name type="scientific">Fusarium circinatum</name>
    <name type="common">Pitch canker fungus</name>
    <name type="synonym">Gibberella circinata</name>
    <dbReference type="NCBI Taxonomy" id="48490"/>
    <lineage>
        <taxon>Eukaryota</taxon>
        <taxon>Fungi</taxon>
        <taxon>Dikarya</taxon>
        <taxon>Ascomycota</taxon>
        <taxon>Pezizomycotina</taxon>
        <taxon>Sordariomycetes</taxon>
        <taxon>Hypocreomycetidae</taxon>
        <taxon>Hypocreales</taxon>
        <taxon>Nectriaceae</taxon>
        <taxon>Fusarium</taxon>
        <taxon>Fusarium fujikuroi species complex</taxon>
    </lineage>
</organism>
<reference evidence="3" key="1">
    <citation type="journal article" date="2020" name="BMC Genomics">
        <title>Correction to: Identification and distribution of gene clusters required for synthesis of sphingolipid metabolism inhibitors in diverse species of the filamentous fungus Fusarium.</title>
        <authorList>
            <person name="Kim H.S."/>
            <person name="Lohmar J.M."/>
            <person name="Busman M."/>
            <person name="Brown D.W."/>
            <person name="Naumann T.A."/>
            <person name="Divon H.H."/>
            <person name="Lysoe E."/>
            <person name="Uhlig S."/>
            <person name="Proctor R.H."/>
        </authorList>
    </citation>
    <scope>NUCLEOTIDE SEQUENCE [LARGE SCALE GENOMIC DNA]</scope>
    <source>
        <strain evidence="3">NRRL 25331</strain>
    </source>
</reference>
<evidence type="ECO:0000259" key="1">
    <source>
        <dbReference type="Pfam" id="PF20150"/>
    </source>
</evidence>
<comment type="caution">
    <text evidence="2">The sequence shown here is derived from an EMBL/GenBank/DDBJ whole genome shotgun (WGS) entry which is preliminary data.</text>
</comment>
<accession>A0A8H5SSR1</accession>
<dbReference type="InterPro" id="IPR045518">
    <property type="entry name" value="2EXR"/>
</dbReference>
<evidence type="ECO:0000313" key="3">
    <source>
        <dbReference type="Proteomes" id="UP000572754"/>
    </source>
</evidence>
<sequence>MASSCNQNSNDTPHYLQIFNPPLGPCGDFHLFVSFPDDIRWLVWQHYLSHERWIDITLRPGSFTIERRDQANHQNYEIILDHRWKISKLFRTTSESRKAASAFYRVQVPCWYERKDKSMVNSTLYVCPELDTLMLNCLEAFEGFAHDLWTYDSRRVGLVNLALRVGCPKYAIKSPIIQSSDVSVLREGLSRVERLTMMNQRGIKKPDWDLPPGPSNTWRSKQAVPIRGSIQSFNRLPCDPRLRDEHLRRVFLGYWDPRHSFNHWFKILSNLRVQHEHKVIYQFGSRRGAWISYRDRYFPTISDRKTAAEWVRLDNDELRKWFQSFYQSPELERQIDHGITRLFEPSPQPVIGFWLFPMESIFTPDDLNLHDTEIPSAHPKAVDMSQHMPELCLANIY</sequence>
<dbReference type="Proteomes" id="UP000572754">
    <property type="component" value="Unassembled WGS sequence"/>
</dbReference>
<dbReference type="Pfam" id="PF20150">
    <property type="entry name" value="2EXR"/>
    <property type="match status" value="1"/>
</dbReference>
<reference evidence="2 3" key="2">
    <citation type="submission" date="2020-05" db="EMBL/GenBank/DDBJ databases">
        <title>Identification and distribution of gene clusters putatively required for synthesis of sphingolipid metabolism inhibitors in phylogenetically diverse species of the filamentous fungus Fusarium.</title>
        <authorList>
            <person name="Kim H.-S."/>
            <person name="Busman M."/>
            <person name="Brown D.W."/>
            <person name="Divon H."/>
            <person name="Uhlig S."/>
            <person name="Proctor R.H."/>
        </authorList>
    </citation>
    <scope>NUCLEOTIDE SEQUENCE [LARGE SCALE GENOMIC DNA]</scope>
    <source>
        <strain evidence="2 3">NRRL 25331</strain>
    </source>
</reference>
<proteinExistence type="predicted"/>
<dbReference type="AlphaFoldDB" id="A0A8H5SSR1"/>
<feature type="domain" description="2EXR" evidence="1">
    <location>
        <begin position="29"/>
        <end position="133"/>
    </location>
</feature>
<name>A0A8H5SSR1_FUSCI</name>
<keyword evidence="3" id="KW-1185">Reference proteome</keyword>
<evidence type="ECO:0000313" key="2">
    <source>
        <dbReference type="EMBL" id="KAF5656385.1"/>
    </source>
</evidence>
<gene>
    <name evidence="2" type="ORF">FCIRC_13682</name>
</gene>